<keyword evidence="1" id="KW-1133">Transmembrane helix</keyword>
<feature type="transmembrane region" description="Helical" evidence="1">
    <location>
        <begin position="106"/>
        <end position="126"/>
    </location>
</feature>
<dbReference type="EMBL" id="JBHTAT010000001">
    <property type="protein sequence ID" value="MFC7254842.1"/>
    <property type="molecule type" value="Genomic_DNA"/>
</dbReference>
<keyword evidence="1" id="KW-0472">Membrane</keyword>
<evidence type="ECO:0000313" key="2">
    <source>
        <dbReference type="EMBL" id="MFC7254842.1"/>
    </source>
</evidence>
<name>A0ABD5ZXK6_9EURY</name>
<dbReference type="RefSeq" id="WP_379703041.1">
    <property type="nucleotide sequence ID" value="NZ_JBHTAT010000001.1"/>
</dbReference>
<evidence type="ECO:0000256" key="1">
    <source>
        <dbReference type="SAM" id="Phobius"/>
    </source>
</evidence>
<organism evidence="2 3">
    <name type="scientific">Haloplanus litoreus</name>
    <dbReference type="NCBI Taxonomy" id="767515"/>
    <lineage>
        <taxon>Archaea</taxon>
        <taxon>Methanobacteriati</taxon>
        <taxon>Methanobacteriota</taxon>
        <taxon>Stenosarchaea group</taxon>
        <taxon>Halobacteria</taxon>
        <taxon>Halobacteriales</taxon>
        <taxon>Haloferacaceae</taxon>
        <taxon>Haloplanus</taxon>
    </lineage>
</organism>
<reference evidence="2 3" key="1">
    <citation type="journal article" date="2019" name="Int. J. Syst. Evol. Microbiol.">
        <title>The Global Catalogue of Microorganisms (GCM) 10K type strain sequencing project: providing services to taxonomists for standard genome sequencing and annotation.</title>
        <authorList>
            <consortium name="The Broad Institute Genomics Platform"/>
            <consortium name="The Broad Institute Genome Sequencing Center for Infectious Disease"/>
            <person name="Wu L."/>
            <person name="Ma J."/>
        </authorList>
    </citation>
    <scope>NUCLEOTIDE SEQUENCE [LARGE SCALE GENOMIC DNA]</scope>
    <source>
        <strain evidence="2 3">GX21</strain>
    </source>
</reference>
<dbReference type="Proteomes" id="UP001596434">
    <property type="component" value="Unassembled WGS sequence"/>
</dbReference>
<keyword evidence="1" id="KW-0812">Transmembrane</keyword>
<comment type="caution">
    <text evidence="2">The sequence shown here is derived from an EMBL/GenBank/DDBJ whole genome shotgun (WGS) entry which is preliminary data.</text>
</comment>
<evidence type="ECO:0000313" key="3">
    <source>
        <dbReference type="Proteomes" id="UP001596434"/>
    </source>
</evidence>
<protein>
    <submittedName>
        <fullName evidence="2">Uncharacterized protein</fullName>
    </submittedName>
</protein>
<accession>A0ABD5ZXK6</accession>
<proteinExistence type="predicted"/>
<keyword evidence="3" id="KW-1185">Reference proteome</keyword>
<sequence>MSNSRRRSTWAWGAAAVSPLGWSTADVSALADAGPFRAVASALLVLAVGAALRYRWPGAVDRAVDATLARPKRTPVYGVAAAAVGWLVVAYGFAQAFRLGNGLGTAAVVLGVGGVLAVSGAGFVVLGTTVVSVLDGEWTWTGPLVGAGISGLVWLALPLGPALVVWILLAATGLGGPTRRWVHASRQVERVVEE</sequence>
<dbReference type="AlphaFoldDB" id="A0ABD5ZXK6"/>
<dbReference type="GeneID" id="96953177"/>
<feature type="transmembrane region" description="Helical" evidence="1">
    <location>
        <begin position="75"/>
        <end position="94"/>
    </location>
</feature>
<gene>
    <name evidence="2" type="ORF">ACFQKE_05965</name>
</gene>